<dbReference type="InterPro" id="IPR034593">
    <property type="entry name" value="DgoD-like"/>
</dbReference>
<evidence type="ECO:0000256" key="1">
    <source>
        <dbReference type="ARBA" id="ARBA00001426"/>
    </source>
</evidence>
<dbReference type="AlphaFoldDB" id="A0A9X2PED7"/>
<dbReference type="CDD" id="cd03316">
    <property type="entry name" value="MR_like"/>
    <property type="match status" value="1"/>
</dbReference>
<dbReference type="InterPro" id="IPR029065">
    <property type="entry name" value="Enolase_C-like"/>
</dbReference>
<evidence type="ECO:0000256" key="2">
    <source>
        <dbReference type="ARBA" id="ARBA00005183"/>
    </source>
</evidence>
<dbReference type="EMBL" id="JANTHZ010000010">
    <property type="protein sequence ID" value="MCS0497171.1"/>
    <property type="molecule type" value="Genomic_DNA"/>
</dbReference>
<dbReference type="InterPro" id="IPR029017">
    <property type="entry name" value="Enolase-like_N"/>
</dbReference>
<comment type="pathway">
    <text evidence="2">Carbohydrate acid metabolism; D-glucarate degradation; 2,5-dioxopentanoate from D-glucarate: step 1/2.</text>
</comment>
<evidence type="ECO:0000259" key="4">
    <source>
        <dbReference type="SMART" id="SM00922"/>
    </source>
</evidence>
<dbReference type="EC" id="4.2.1.40" evidence="3"/>
<dbReference type="Proteomes" id="UP001151088">
    <property type="component" value="Unassembled WGS sequence"/>
</dbReference>
<dbReference type="InterPro" id="IPR013342">
    <property type="entry name" value="Mandelate_racemase_C"/>
</dbReference>
<reference evidence="5" key="1">
    <citation type="submission" date="2022-08" db="EMBL/GenBank/DDBJ databases">
        <authorList>
            <person name="Li F."/>
        </authorList>
    </citation>
    <scope>NUCLEOTIDE SEQUENCE</scope>
    <source>
        <strain evidence="5">MQZ15Z-1</strain>
    </source>
</reference>
<dbReference type="InterPro" id="IPR036849">
    <property type="entry name" value="Enolase-like_C_sf"/>
</dbReference>
<dbReference type="Gene3D" id="3.20.20.120">
    <property type="entry name" value="Enolase-like C-terminal domain"/>
    <property type="match status" value="1"/>
</dbReference>
<name>A0A9X2PED7_9HYPH</name>
<dbReference type="Pfam" id="PF13378">
    <property type="entry name" value="MR_MLE_C"/>
    <property type="match status" value="1"/>
</dbReference>
<dbReference type="SUPFAM" id="SSF54826">
    <property type="entry name" value="Enolase N-terminal domain-like"/>
    <property type="match status" value="1"/>
</dbReference>
<dbReference type="Pfam" id="PF02746">
    <property type="entry name" value="MR_MLE_N"/>
    <property type="match status" value="1"/>
</dbReference>
<accession>A0A9X2PED7</accession>
<dbReference type="SFLD" id="SFLDG00179">
    <property type="entry name" value="mandelate_racemase"/>
    <property type="match status" value="1"/>
</dbReference>
<protein>
    <recommendedName>
        <fullName evidence="3">glucarate dehydratase</fullName>
        <ecNumber evidence="3">4.2.1.40</ecNumber>
    </recommendedName>
</protein>
<evidence type="ECO:0000256" key="3">
    <source>
        <dbReference type="ARBA" id="ARBA00011973"/>
    </source>
</evidence>
<evidence type="ECO:0000313" key="6">
    <source>
        <dbReference type="Proteomes" id="UP001151088"/>
    </source>
</evidence>
<feature type="domain" description="Mandelate racemase/muconate lactonizing enzyme C-terminal" evidence="4">
    <location>
        <begin position="148"/>
        <end position="266"/>
    </location>
</feature>
<comment type="caution">
    <text evidence="5">The sequence shown here is derived from an EMBL/GenBank/DDBJ whole genome shotgun (WGS) entry which is preliminary data.</text>
</comment>
<proteinExistence type="predicted"/>
<dbReference type="GO" id="GO:0008872">
    <property type="term" value="F:glucarate dehydratase activity"/>
    <property type="evidence" value="ECO:0007669"/>
    <property type="project" value="UniProtKB-EC"/>
</dbReference>
<gene>
    <name evidence="5" type="ORF">NVS89_18960</name>
</gene>
<dbReference type="InterPro" id="IPR013341">
    <property type="entry name" value="Mandelate_racemase_N_dom"/>
</dbReference>
<comment type="catalytic activity">
    <reaction evidence="1">
        <text>D-glucarate = 5-dehydro-4-deoxy-D-glucarate + H2O</text>
        <dbReference type="Rhea" id="RHEA:14573"/>
        <dbReference type="ChEBI" id="CHEBI:15377"/>
        <dbReference type="ChEBI" id="CHEBI:30612"/>
        <dbReference type="ChEBI" id="CHEBI:42819"/>
        <dbReference type="EC" id="4.2.1.40"/>
    </reaction>
</comment>
<evidence type="ECO:0000313" key="5">
    <source>
        <dbReference type="EMBL" id="MCS0497171.1"/>
    </source>
</evidence>
<dbReference type="Gene3D" id="3.30.390.10">
    <property type="entry name" value="Enolase-like, N-terminal domain"/>
    <property type="match status" value="1"/>
</dbReference>
<dbReference type="RefSeq" id="WP_258734324.1">
    <property type="nucleotide sequence ID" value="NZ_JANTHZ010000010.1"/>
</dbReference>
<organism evidence="5 6">
    <name type="scientific">Ancylobacter mangrovi</name>
    <dbReference type="NCBI Taxonomy" id="2972472"/>
    <lineage>
        <taxon>Bacteria</taxon>
        <taxon>Pseudomonadati</taxon>
        <taxon>Pseudomonadota</taxon>
        <taxon>Alphaproteobacteria</taxon>
        <taxon>Hyphomicrobiales</taxon>
        <taxon>Xanthobacteraceae</taxon>
        <taxon>Ancylobacter</taxon>
    </lineage>
</organism>
<keyword evidence="6" id="KW-1185">Reference proteome</keyword>
<dbReference type="SFLD" id="SFLDS00001">
    <property type="entry name" value="Enolase"/>
    <property type="match status" value="1"/>
</dbReference>
<dbReference type="SMART" id="SM00922">
    <property type="entry name" value="MR_MLE"/>
    <property type="match status" value="1"/>
</dbReference>
<dbReference type="PANTHER" id="PTHR48080">
    <property type="entry name" value="D-GALACTONATE DEHYDRATASE-RELATED"/>
    <property type="match status" value="1"/>
</dbReference>
<sequence length="393" mass="42977">MKITRADILHAAFGWRTISFLRLETSDGIVGWSEYTDGPGSSNTGISAVVAALAEQIVGRDPLAIEAIAARLGSLISQAPVGLNQQAVAAIVNALLDVKGKSLGVPVRELLGGTLRERVPLYWSHCVGYRARYPKELGVEPPRSYDDLSRIGEEVRARGFRALKTNLLLKEDDRFVAYRPGRGASGGFPELNPNPVAEGQILRQIEALRAGAGPEVEINLDLNMNFKPEGFLRLCRILEGAGLGWIEMDSREPGFLAHVRRCVTTPVASCENVYGQRGYRAFFEAGAVDVAIVDLIWNGYLEGLRVAACADSYDINIAPHNYFGHLADFISANFSAAIPNLRVMEMDVDGVPWRGEFYTHLPEIVDGQFVLPQRPGWGTDIDEAAVRRHPPTA</sequence>
<dbReference type="PANTHER" id="PTHR48080:SF4">
    <property type="entry name" value="GLUCARATE DEHYDRATASE"/>
    <property type="match status" value="1"/>
</dbReference>
<dbReference type="SUPFAM" id="SSF51604">
    <property type="entry name" value="Enolase C-terminal domain-like"/>
    <property type="match status" value="1"/>
</dbReference>